<reference evidence="1 2" key="1">
    <citation type="journal article" date="2016" name="Nat. Microbiol.">
        <title>The Mouse Intestinal Bacterial Collection (miBC) provides host-specific insight into cultured diversity and functional potential of the gut microbiota.</title>
        <authorList>
            <person name="Lagkouvardos I."/>
            <person name="Pukall R."/>
            <person name="Abt B."/>
            <person name="Foesel B.U."/>
            <person name="Meier-Kolthoff J.P."/>
            <person name="Kumar N."/>
            <person name="Bresciani A."/>
            <person name="Martinez I."/>
            <person name="Just S."/>
            <person name="Ziegler C."/>
            <person name="Brugiroux S."/>
            <person name="Garzetti D."/>
            <person name="Wenning M."/>
            <person name="Bui T.P."/>
            <person name="Wang J."/>
            <person name="Hugenholtz F."/>
            <person name="Plugge C.M."/>
            <person name="Peterson D.A."/>
            <person name="Hornef M.W."/>
            <person name="Baines J.F."/>
            <person name="Smidt H."/>
            <person name="Walter J."/>
            <person name="Kristiansen K."/>
            <person name="Nielsen H.B."/>
            <person name="Haller D."/>
            <person name="Overmann J."/>
            <person name="Stecher B."/>
            <person name="Clavel T."/>
        </authorList>
    </citation>
    <scope>NUCLEOTIDE SEQUENCE [LARGE SCALE GENOMIC DNA]</scope>
    <source>
        <strain evidence="1 2">DSM 28560</strain>
    </source>
</reference>
<evidence type="ECO:0000313" key="1">
    <source>
        <dbReference type="EMBL" id="TDA21960.1"/>
    </source>
</evidence>
<dbReference type="Gene3D" id="1.10.8.200">
    <property type="entry name" value="Replisome organizer (g39p helicase loader/inhibitor protein)"/>
    <property type="match status" value="1"/>
</dbReference>
<sequence>MCRMDRNGYGAVSKAKHIVRGKVRRVSESKAEGYRPYKRGGQLVTRGEFKNIVKAIRGAYTNCAITTQQVFDEWYALLGDMDYMIVSQNLQQHIKTNKFAPTIAELRGADKRGFNNFVGRNYDMLKLERALLGEKTYTSIEEIKEDICTS</sequence>
<comment type="caution">
    <text evidence="1">The sequence shown here is derived from an EMBL/GenBank/DDBJ whole genome shotgun (WGS) entry which is preliminary data.</text>
</comment>
<organism evidence="1 2">
    <name type="scientific">Extibacter muris</name>
    <dbReference type="NCBI Taxonomy" id="1796622"/>
    <lineage>
        <taxon>Bacteria</taxon>
        <taxon>Bacillati</taxon>
        <taxon>Bacillota</taxon>
        <taxon>Clostridia</taxon>
        <taxon>Lachnospirales</taxon>
        <taxon>Lachnospiraceae</taxon>
        <taxon>Extibacter</taxon>
    </lineage>
</organism>
<evidence type="ECO:0000313" key="2">
    <source>
        <dbReference type="Proteomes" id="UP000295710"/>
    </source>
</evidence>
<protein>
    <submittedName>
        <fullName evidence="1">Uncharacterized protein</fullName>
    </submittedName>
</protein>
<keyword evidence="2" id="KW-1185">Reference proteome</keyword>
<dbReference type="AlphaFoldDB" id="A0A4V2WSK3"/>
<dbReference type="EMBL" id="SMMX01000006">
    <property type="protein sequence ID" value="TDA21960.1"/>
    <property type="molecule type" value="Genomic_DNA"/>
</dbReference>
<name>A0A4V2WSK3_9FIRM</name>
<gene>
    <name evidence="1" type="ORF">E1963_09375</name>
</gene>
<proteinExistence type="predicted"/>
<dbReference type="Proteomes" id="UP000295710">
    <property type="component" value="Unassembled WGS sequence"/>
</dbReference>
<accession>A0A4V2WSK3</accession>